<dbReference type="InterPro" id="IPR003010">
    <property type="entry name" value="C-N_Hydrolase"/>
</dbReference>
<evidence type="ECO:0000256" key="2">
    <source>
        <dbReference type="ARBA" id="ARBA00007145"/>
    </source>
</evidence>
<feature type="domain" description="CN hydrolase" evidence="9">
    <location>
        <begin position="5"/>
        <end position="275"/>
    </location>
</feature>
<evidence type="ECO:0000313" key="11">
    <source>
        <dbReference type="Proteomes" id="UP000431533"/>
    </source>
</evidence>
<evidence type="ECO:0000256" key="6">
    <source>
        <dbReference type="ARBA" id="ARBA00023027"/>
    </source>
</evidence>
<sequence>MGHLTTLATCSLNQWAMDFIGNQKNIIESIRQAKAKGASLRVGPELEITGYGCLDHFLESDTLLHTWESLAEIIVHPDCQDILLDIGLPVRHRDVVYNCRCIVYNGRILLIRPKMSLANDSNYYEARYFVPWKGSRIVEDFYLPRMIEKLHGQRKCRIGDAVISTRDTCLGTETCEELWTPHNPGINYGLDGVEILSNSSGSHWELRKLHTRVELIRGATTKAGGIYLYANQQGCDGERMYYDGCAMIVVNGKIVAQGSQFSLHQVEVVTATVDLEEVRTYRNFKSRNMQAINQPSFERIEADISLSDDAEDVDPSIAPTQEIEVKYHLPEEEISLGPACWMWDFLRRSRQAGFFLPLSGGVDSCATAVIVHQMTRLVFQAVTEDKDPQAISDMLRVCGEPSTSTWRPTCPQDIATRMFHTTYMGMKENSSPDTRKRAADLAAAIGSYHIDLDIDTVYHALVTLFTTVTTFVPKYSMYGGTPATNLALQNIQARLRMVMAYLLAQLLPTVRQRNAKNPENSNPGSLLVLGSANVDESLRGYLTKYDCSSADINPIGGISKIDLKRFILWADGSFDMPLLKSFVSAPPTAELLPITEEYVQDDETDMGVTYAELSTYGTLRRVERLGPWGMWSKLLHQWSDKLSPKDIYTKVRFFFYNYGINRHKLTTLTPSVHAVNYGVDDNRYDMRQFLYPSMDWAYRKIERRLEAMGERAEVVADTDRRKEHTL</sequence>
<dbReference type="HAMAP" id="MF_02090">
    <property type="entry name" value="NadE_glutamine_dep"/>
    <property type="match status" value="1"/>
</dbReference>
<dbReference type="InterPro" id="IPR022310">
    <property type="entry name" value="NAD/GMP_synthase"/>
</dbReference>
<keyword evidence="4 8" id="KW-0547">Nucleotide-binding</keyword>
<dbReference type="GO" id="GO:0003952">
    <property type="term" value="F:NAD+ synthase (glutamine-hydrolyzing) activity"/>
    <property type="evidence" value="ECO:0007669"/>
    <property type="project" value="UniProtKB-UniRule"/>
</dbReference>
<proteinExistence type="inferred from homology"/>
<evidence type="ECO:0000256" key="4">
    <source>
        <dbReference type="ARBA" id="ARBA00022741"/>
    </source>
</evidence>
<dbReference type="Gene3D" id="3.40.50.620">
    <property type="entry name" value="HUPs"/>
    <property type="match status" value="1"/>
</dbReference>
<dbReference type="EMBL" id="QGMH01000064">
    <property type="protein sequence ID" value="TVY26668.1"/>
    <property type="molecule type" value="Genomic_DNA"/>
</dbReference>
<dbReference type="InterPro" id="IPR014445">
    <property type="entry name" value="Gln-dep_NAD_synthase"/>
</dbReference>
<protein>
    <recommendedName>
        <fullName evidence="8">Glutamine-dependent NAD(+) synthetase</fullName>
        <ecNumber evidence="8">6.3.5.1</ecNumber>
    </recommendedName>
    <alternativeName>
        <fullName evidence="8">NAD(+) synthase [glutamine-hydrolyzing]</fullName>
    </alternativeName>
</protein>
<dbReference type="GO" id="GO:0004359">
    <property type="term" value="F:glutaminase activity"/>
    <property type="evidence" value="ECO:0007669"/>
    <property type="project" value="InterPro"/>
</dbReference>
<dbReference type="AlphaFoldDB" id="A0A8H8R1A5"/>
<evidence type="ECO:0000256" key="3">
    <source>
        <dbReference type="ARBA" id="ARBA00022598"/>
    </source>
</evidence>
<dbReference type="PIRSF" id="PIRSF006630">
    <property type="entry name" value="NADS_GAT"/>
    <property type="match status" value="1"/>
</dbReference>
<dbReference type="GO" id="GO:0005737">
    <property type="term" value="C:cytoplasm"/>
    <property type="evidence" value="ECO:0007669"/>
    <property type="project" value="InterPro"/>
</dbReference>
<dbReference type="Gene3D" id="3.60.110.10">
    <property type="entry name" value="Carbon-nitrogen hydrolase"/>
    <property type="match status" value="1"/>
</dbReference>
<keyword evidence="5 8" id="KW-0067">ATP-binding</keyword>
<gene>
    <name evidence="10" type="primary">QNS1</name>
    <name evidence="10" type="ORF">LHYA1_G004132</name>
</gene>
<dbReference type="PROSITE" id="PS50263">
    <property type="entry name" value="CN_HYDROLASE"/>
    <property type="match status" value="1"/>
</dbReference>
<dbReference type="OrthoDB" id="2020662at2759"/>
<comment type="caution">
    <text evidence="10">The sequence shown here is derived from an EMBL/GenBank/DDBJ whole genome shotgun (WGS) entry which is preliminary data.</text>
</comment>
<dbReference type="FunFam" id="3.60.110.10:FF:000003">
    <property type="entry name" value="Glutamine-dependent NAD(+) synthetase"/>
    <property type="match status" value="1"/>
</dbReference>
<dbReference type="RefSeq" id="XP_031005456.1">
    <property type="nucleotide sequence ID" value="XM_031149095.1"/>
</dbReference>
<evidence type="ECO:0000259" key="9">
    <source>
        <dbReference type="PROSITE" id="PS50263"/>
    </source>
</evidence>
<dbReference type="InterPro" id="IPR003694">
    <property type="entry name" value="NAD_synthase"/>
</dbReference>
<evidence type="ECO:0000256" key="5">
    <source>
        <dbReference type="ARBA" id="ARBA00022840"/>
    </source>
</evidence>
<accession>A0A8H8R1A5</accession>
<evidence type="ECO:0000256" key="1">
    <source>
        <dbReference type="ARBA" id="ARBA00005188"/>
    </source>
</evidence>
<comment type="similarity">
    <text evidence="2 8">In the C-terminal section; belongs to the NAD synthetase family.</text>
</comment>
<dbReference type="Pfam" id="PF02540">
    <property type="entry name" value="NAD_synthase"/>
    <property type="match status" value="1"/>
</dbReference>
<dbReference type="CDD" id="cd07570">
    <property type="entry name" value="GAT_Gln-NAD-synth"/>
    <property type="match status" value="1"/>
</dbReference>
<evidence type="ECO:0000256" key="7">
    <source>
        <dbReference type="ARBA" id="ARBA00052340"/>
    </source>
</evidence>
<dbReference type="PANTHER" id="PTHR23090:SF9">
    <property type="entry name" value="GLUTAMINE-DEPENDENT NAD(+) SYNTHETASE"/>
    <property type="match status" value="1"/>
</dbReference>
<dbReference type="GeneID" id="41984330"/>
<dbReference type="UniPathway" id="UPA00253">
    <property type="reaction ID" value="UER00334"/>
</dbReference>
<comment type="catalytic activity">
    <reaction evidence="7 8">
        <text>deamido-NAD(+) + L-glutamine + ATP + H2O = L-glutamate + AMP + diphosphate + NAD(+) + H(+)</text>
        <dbReference type="Rhea" id="RHEA:24384"/>
        <dbReference type="ChEBI" id="CHEBI:15377"/>
        <dbReference type="ChEBI" id="CHEBI:15378"/>
        <dbReference type="ChEBI" id="CHEBI:29985"/>
        <dbReference type="ChEBI" id="CHEBI:30616"/>
        <dbReference type="ChEBI" id="CHEBI:33019"/>
        <dbReference type="ChEBI" id="CHEBI:57540"/>
        <dbReference type="ChEBI" id="CHEBI:58359"/>
        <dbReference type="ChEBI" id="CHEBI:58437"/>
        <dbReference type="ChEBI" id="CHEBI:456215"/>
        <dbReference type="EC" id="6.3.5.1"/>
    </reaction>
</comment>
<dbReference type="PANTHER" id="PTHR23090">
    <property type="entry name" value="NH 3 /GLUTAMINE-DEPENDENT NAD + SYNTHETASE"/>
    <property type="match status" value="1"/>
</dbReference>
<dbReference type="SUPFAM" id="SSF52402">
    <property type="entry name" value="Adenine nucleotide alpha hydrolases-like"/>
    <property type="match status" value="1"/>
</dbReference>
<dbReference type="Proteomes" id="UP000431533">
    <property type="component" value="Unassembled WGS sequence"/>
</dbReference>
<dbReference type="EC" id="6.3.5.1" evidence="8"/>
<evidence type="ECO:0000313" key="10">
    <source>
        <dbReference type="EMBL" id="TVY26668.1"/>
    </source>
</evidence>
<name>A0A8H8R1A5_9HELO</name>
<dbReference type="FunFam" id="3.40.50.620:FF:000036">
    <property type="entry name" value="Glutamine-dependent NAD(+) synthetase"/>
    <property type="match status" value="1"/>
</dbReference>
<dbReference type="Pfam" id="PF00795">
    <property type="entry name" value="CN_hydrolase"/>
    <property type="match status" value="1"/>
</dbReference>
<organism evidence="10 11">
    <name type="scientific">Lachnellula hyalina</name>
    <dbReference type="NCBI Taxonomy" id="1316788"/>
    <lineage>
        <taxon>Eukaryota</taxon>
        <taxon>Fungi</taxon>
        <taxon>Dikarya</taxon>
        <taxon>Ascomycota</taxon>
        <taxon>Pezizomycotina</taxon>
        <taxon>Leotiomycetes</taxon>
        <taxon>Helotiales</taxon>
        <taxon>Lachnaceae</taxon>
        <taxon>Lachnellula</taxon>
    </lineage>
</organism>
<evidence type="ECO:0000256" key="8">
    <source>
        <dbReference type="PIRNR" id="PIRNR006630"/>
    </source>
</evidence>
<dbReference type="InterPro" id="IPR014729">
    <property type="entry name" value="Rossmann-like_a/b/a_fold"/>
</dbReference>
<dbReference type="SUPFAM" id="SSF56317">
    <property type="entry name" value="Carbon-nitrogen hydrolase"/>
    <property type="match status" value="1"/>
</dbReference>
<dbReference type="GO" id="GO:0009435">
    <property type="term" value="P:NAD+ biosynthetic process"/>
    <property type="evidence" value="ECO:0007669"/>
    <property type="project" value="UniProtKB-UniRule"/>
</dbReference>
<dbReference type="InterPro" id="IPR036526">
    <property type="entry name" value="C-N_Hydrolase_sf"/>
</dbReference>
<dbReference type="GO" id="GO:0005524">
    <property type="term" value="F:ATP binding"/>
    <property type="evidence" value="ECO:0007669"/>
    <property type="project" value="UniProtKB-UniRule"/>
</dbReference>
<comment type="pathway">
    <text evidence="1 8">Cofactor biosynthesis; NAD(+) biosynthesis; NAD(+) from deamido-NAD(+) (L-Gln route): step 1/1.</text>
</comment>
<keyword evidence="11" id="KW-1185">Reference proteome</keyword>
<keyword evidence="3 8" id="KW-0436">Ligase</keyword>
<reference evidence="10 11" key="1">
    <citation type="submission" date="2018-05" db="EMBL/GenBank/DDBJ databases">
        <title>Genome sequencing and assembly of the regulated plant pathogen Lachnellula willkommii and related sister species for the development of diagnostic species identification markers.</title>
        <authorList>
            <person name="Giroux E."/>
            <person name="Bilodeau G."/>
        </authorList>
    </citation>
    <scope>NUCLEOTIDE SEQUENCE [LARGE SCALE GENOMIC DNA]</scope>
    <source>
        <strain evidence="10 11">CBS 185.66</strain>
    </source>
</reference>
<keyword evidence="6 8" id="KW-0520">NAD</keyword>
<dbReference type="CDD" id="cd00553">
    <property type="entry name" value="NAD_synthase"/>
    <property type="match status" value="1"/>
</dbReference>